<dbReference type="HOGENOM" id="CLU_429070_0_0_1"/>
<dbReference type="OrthoDB" id="4064185at2759"/>
<gene>
    <name evidence="1" type="primary">TBLA0A05820</name>
    <name evidence="1" type="ORF">TBLA_0A05820</name>
</gene>
<sequence>MPSNIIRYYYRKLRFLSCNNIQFSSRTVYNHKPVINRLSLVIAKSYYSKDLLKSTNTGSLSDISTNKSTTSKSPQSKNNEKCIENLINTITTNFSNSSSCSNSNSTKQKLSKLEKFQFRDYWNNFDKSRSSPNISNSSTTNNKSLLEIVPLDKFTHFTENNYKHSRTIRATYRRELIINSKNLTLVNNFISNFKQLNGVQLPQTQLDVLHLCINDAIKTLDTFMTVDLYILYYTLYPNQQLDTEYSSKILTCLSVLNPDSDFHELIKFRALKKFFETYYDNNPKDEQNNPIEKLPLYLSNKQVSQLCTKALSLDNMTIRQYTQLHKNNHLPSKPLMKAVLNDLMDTFTYKQTSVNSLIRSKEIVLAYNAIQKDYTTGNVAGVFYNWTRCKEYYNYLSNHDPRILYKVIRIFTHYRHYHDFVTEIIKELSPKMYCNNALLLPAIINFYTQKNNIKEVEILMHDVNHYILPENINHVVYSKTGLDAMLKMRLHFKDSSGVDSILRKTKELYGGYTKESYRAIIQYMMKSNSEVEFKKAIDLSLSIPVDFAINSFPIIISQLLDYNFKMKKVEYLHDDVLEIIDNMLHKAHSYDPKYFSSIWNIIAALYIKKLVVFDKPIYMSRSGSRNSVNLELAKTIYINSVNNKIPWSSINSLERNPFLAPEPQNIRLKISKSNSVVILRTIAGGALKYYNNDIFQWCCAELYRLGFSVKDLQLTWSMHLKHQLRRSTYQDKNSVDSALTSHSVKHINKKLK</sequence>
<protein>
    <submittedName>
        <fullName evidence="1">Uncharacterized protein</fullName>
    </submittedName>
</protein>
<dbReference type="OMA" id="MHLKFND"/>
<organism evidence="1 2">
    <name type="scientific">Henningerozyma blattae (strain ATCC 34711 / CBS 6284 / DSM 70876 / NBRC 10599 / NRRL Y-10934 / UCD 77-7)</name>
    <name type="common">Yeast</name>
    <name type="synonym">Tetrapisispora blattae</name>
    <dbReference type="NCBI Taxonomy" id="1071380"/>
    <lineage>
        <taxon>Eukaryota</taxon>
        <taxon>Fungi</taxon>
        <taxon>Dikarya</taxon>
        <taxon>Ascomycota</taxon>
        <taxon>Saccharomycotina</taxon>
        <taxon>Saccharomycetes</taxon>
        <taxon>Saccharomycetales</taxon>
        <taxon>Saccharomycetaceae</taxon>
        <taxon>Henningerozyma</taxon>
    </lineage>
</organism>
<accession>I2GW73</accession>
<evidence type="ECO:0000313" key="1">
    <source>
        <dbReference type="EMBL" id="CCH58375.1"/>
    </source>
</evidence>
<keyword evidence="2" id="KW-1185">Reference proteome</keyword>
<evidence type="ECO:0000313" key="2">
    <source>
        <dbReference type="Proteomes" id="UP000002866"/>
    </source>
</evidence>
<dbReference type="FunCoup" id="I2GW73">
    <property type="interactions" value="52"/>
</dbReference>
<reference evidence="1 2" key="1">
    <citation type="journal article" date="2011" name="Proc. Natl. Acad. Sci. U.S.A.">
        <title>Evolutionary erosion of yeast sex chromosomes by mating-type switching accidents.</title>
        <authorList>
            <person name="Gordon J.L."/>
            <person name="Armisen D."/>
            <person name="Proux-Wera E."/>
            <person name="Oheigeartaigh S.S."/>
            <person name="Byrne K.P."/>
            <person name="Wolfe K.H."/>
        </authorList>
    </citation>
    <scope>NUCLEOTIDE SEQUENCE [LARGE SCALE GENOMIC DNA]</scope>
    <source>
        <strain evidence="2">ATCC 34711 / CBS 6284 / DSM 70876 / NBRC 10599 / NRRL Y-10934 / UCD 77-7</strain>
    </source>
</reference>
<dbReference type="InParanoid" id="I2GW73"/>
<dbReference type="KEGG" id="tbl:TBLA_0A05820"/>
<dbReference type="GeneID" id="14493252"/>
<dbReference type="AlphaFoldDB" id="I2GW73"/>
<dbReference type="RefSeq" id="XP_004177894.1">
    <property type="nucleotide sequence ID" value="XM_004177846.1"/>
</dbReference>
<dbReference type="EMBL" id="HE806316">
    <property type="protein sequence ID" value="CCH58375.1"/>
    <property type="molecule type" value="Genomic_DNA"/>
</dbReference>
<name>I2GW73_HENB6</name>
<dbReference type="eggNOG" id="ENOG502R3QS">
    <property type="taxonomic scope" value="Eukaryota"/>
</dbReference>
<proteinExistence type="predicted"/>
<dbReference type="Proteomes" id="UP000002866">
    <property type="component" value="Chromosome 1"/>
</dbReference>